<dbReference type="EMBL" id="OV170227">
    <property type="protein sequence ID" value="CAH0727863.1"/>
    <property type="molecule type" value="Genomic_DNA"/>
</dbReference>
<dbReference type="GO" id="GO:0046872">
    <property type="term" value="F:metal ion binding"/>
    <property type="evidence" value="ECO:0007669"/>
    <property type="project" value="UniProtKB-KW"/>
</dbReference>
<dbReference type="SMART" id="SM00132">
    <property type="entry name" value="LIM"/>
    <property type="match status" value="4"/>
</dbReference>
<feature type="compositionally biased region" description="Low complexity" evidence="7">
    <location>
        <begin position="356"/>
        <end position="367"/>
    </location>
</feature>
<feature type="domain" description="LIM zinc-binding" evidence="9">
    <location>
        <begin position="258"/>
        <end position="317"/>
    </location>
</feature>
<feature type="compositionally biased region" description="Low complexity" evidence="7">
    <location>
        <begin position="383"/>
        <end position="399"/>
    </location>
</feature>
<evidence type="ECO:0000256" key="8">
    <source>
        <dbReference type="SAM" id="Phobius"/>
    </source>
</evidence>
<dbReference type="PANTHER" id="PTHR24214:SF38">
    <property type="entry name" value="PDZ AND LIM DOMAIN PROTEIN ZASP-RELATED"/>
    <property type="match status" value="1"/>
</dbReference>
<protein>
    <recommendedName>
        <fullName evidence="13">PDZ and LIM domain protein Zasp</fullName>
    </recommendedName>
</protein>
<feature type="compositionally biased region" description="Polar residues" evidence="7">
    <location>
        <begin position="811"/>
        <end position="838"/>
    </location>
</feature>
<evidence type="ECO:0000256" key="2">
    <source>
        <dbReference type="ARBA" id="ARBA00022490"/>
    </source>
</evidence>
<evidence type="ECO:0000256" key="4">
    <source>
        <dbReference type="ARBA" id="ARBA00022833"/>
    </source>
</evidence>
<keyword evidence="4 6" id="KW-0862">Zinc</keyword>
<dbReference type="GO" id="GO:0001725">
    <property type="term" value="C:stress fiber"/>
    <property type="evidence" value="ECO:0007669"/>
    <property type="project" value="TreeGrafter"/>
</dbReference>
<dbReference type="GO" id="GO:0031941">
    <property type="term" value="C:filamentous actin"/>
    <property type="evidence" value="ECO:0007669"/>
    <property type="project" value="TreeGrafter"/>
</dbReference>
<evidence type="ECO:0000259" key="10">
    <source>
        <dbReference type="PROSITE" id="PS50106"/>
    </source>
</evidence>
<feature type="compositionally biased region" description="Polar residues" evidence="7">
    <location>
        <begin position="938"/>
        <end position="950"/>
    </location>
</feature>
<dbReference type="GO" id="GO:0051371">
    <property type="term" value="F:muscle alpha-actinin binding"/>
    <property type="evidence" value="ECO:0007669"/>
    <property type="project" value="TreeGrafter"/>
</dbReference>
<dbReference type="PANTHER" id="PTHR24214">
    <property type="entry name" value="PDZ AND LIM DOMAIN PROTEIN ZASP"/>
    <property type="match status" value="1"/>
</dbReference>
<dbReference type="SMART" id="SM00228">
    <property type="entry name" value="PDZ"/>
    <property type="match status" value="1"/>
</dbReference>
<dbReference type="InterPro" id="IPR050604">
    <property type="entry name" value="PDZ-LIM_domain"/>
</dbReference>
<dbReference type="Gene3D" id="2.10.110.10">
    <property type="entry name" value="Cysteine Rich Protein"/>
    <property type="match status" value="4"/>
</dbReference>
<proteinExistence type="predicted"/>
<feature type="compositionally biased region" description="Polar residues" evidence="7">
    <location>
        <begin position="629"/>
        <end position="639"/>
    </location>
</feature>
<keyword evidence="12" id="KW-1185">Reference proteome</keyword>
<evidence type="ECO:0000256" key="5">
    <source>
        <dbReference type="ARBA" id="ARBA00023038"/>
    </source>
</evidence>
<dbReference type="GO" id="GO:0030036">
    <property type="term" value="P:actin cytoskeleton organization"/>
    <property type="evidence" value="ECO:0007669"/>
    <property type="project" value="TreeGrafter"/>
</dbReference>
<feature type="region of interest" description="Disordered" evidence="7">
    <location>
        <begin position="931"/>
        <end position="950"/>
    </location>
</feature>
<evidence type="ECO:0008006" key="13">
    <source>
        <dbReference type="Google" id="ProtNLM"/>
    </source>
</evidence>
<keyword evidence="8" id="KW-1133">Transmembrane helix</keyword>
<keyword evidence="5 6" id="KW-0440">LIM domain</keyword>
<organism evidence="11 12">
    <name type="scientific">Brenthis ino</name>
    <name type="common">lesser marbled fritillary</name>
    <dbReference type="NCBI Taxonomy" id="405034"/>
    <lineage>
        <taxon>Eukaryota</taxon>
        <taxon>Metazoa</taxon>
        <taxon>Ecdysozoa</taxon>
        <taxon>Arthropoda</taxon>
        <taxon>Hexapoda</taxon>
        <taxon>Insecta</taxon>
        <taxon>Pterygota</taxon>
        <taxon>Neoptera</taxon>
        <taxon>Endopterygota</taxon>
        <taxon>Lepidoptera</taxon>
        <taxon>Glossata</taxon>
        <taxon>Ditrysia</taxon>
        <taxon>Papilionoidea</taxon>
        <taxon>Nymphalidae</taxon>
        <taxon>Heliconiinae</taxon>
        <taxon>Argynnini</taxon>
        <taxon>Brenthis</taxon>
    </lineage>
</organism>
<feature type="region of interest" description="Disordered" evidence="7">
    <location>
        <begin position="758"/>
        <end position="851"/>
    </location>
</feature>
<feature type="compositionally biased region" description="Basic and acidic residues" evidence="7">
    <location>
        <begin position="839"/>
        <end position="849"/>
    </location>
</feature>
<dbReference type="GO" id="GO:0005912">
    <property type="term" value="C:adherens junction"/>
    <property type="evidence" value="ECO:0007669"/>
    <property type="project" value="TreeGrafter"/>
</dbReference>
<feature type="compositionally biased region" description="Low complexity" evidence="7">
    <location>
        <begin position="760"/>
        <end position="776"/>
    </location>
</feature>
<gene>
    <name evidence="11" type="ORF">BINO364_LOCUS13148</name>
</gene>
<feature type="domain" description="PDZ" evidence="10">
    <location>
        <begin position="6"/>
        <end position="88"/>
    </location>
</feature>
<accession>A0A8J9UXD9</accession>
<comment type="subcellular location">
    <subcellularLocation>
        <location evidence="1">Cytoplasm</location>
    </subcellularLocation>
</comment>
<feature type="region of interest" description="Disordered" evidence="7">
    <location>
        <begin position="383"/>
        <end position="415"/>
    </location>
</feature>
<feature type="region of interest" description="Disordered" evidence="7">
    <location>
        <begin position="977"/>
        <end position="1011"/>
    </location>
</feature>
<dbReference type="FunFam" id="2.10.110.10:FF:000020">
    <property type="entry name" value="PDZ and LIM domain protein 5"/>
    <property type="match status" value="1"/>
</dbReference>
<feature type="region of interest" description="Disordered" evidence="7">
    <location>
        <begin position="86"/>
        <end position="113"/>
    </location>
</feature>
<dbReference type="GO" id="GO:0061061">
    <property type="term" value="P:muscle structure development"/>
    <property type="evidence" value="ECO:0007669"/>
    <property type="project" value="TreeGrafter"/>
</dbReference>
<feature type="region of interest" description="Disordered" evidence="7">
    <location>
        <begin position="899"/>
        <end position="919"/>
    </location>
</feature>
<dbReference type="FunFam" id="2.10.110.10:FF:000069">
    <property type="entry name" value="Uncharacterized protein, isoform Z"/>
    <property type="match status" value="1"/>
</dbReference>
<dbReference type="InterPro" id="IPR036034">
    <property type="entry name" value="PDZ_sf"/>
</dbReference>
<keyword evidence="3 6" id="KW-0479">Metal-binding</keyword>
<dbReference type="Pfam" id="PF15936">
    <property type="entry name" value="DUF4749"/>
    <property type="match status" value="1"/>
</dbReference>
<keyword evidence="8" id="KW-0472">Membrane</keyword>
<dbReference type="CDD" id="cd23068">
    <property type="entry name" value="PDZ_ZASP52-like"/>
    <property type="match status" value="1"/>
</dbReference>
<feature type="compositionally biased region" description="Polar residues" evidence="7">
    <location>
        <begin position="607"/>
        <end position="621"/>
    </location>
</feature>
<dbReference type="GO" id="GO:0030018">
    <property type="term" value="C:Z disc"/>
    <property type="evidence" value="ECO:0007669"/>
    <property type="project" value="TreeGrafter"/>
</dbReference>
<feature type="domain" description="LIM zinc-binding" evidence="9">
    <location>
        <begin position="1718"/>
        <end position="1777"/>
    </location>
</feature>
<dbReference type="SMART" id="SM00735">
    <property type="entry name" value="ZM"/>
    <property type="match status" value="1"/>
</dbReference>
<dbReference type="Gene3D" id="2.30.42.10">
    <property type="match status" value="1"/>
</dbReference>
<feature type="region of interest" description="Disordered" evidence="7">
    <location>
        <begin position="327"/>
        <end position="367"/>
    </location>
</feature>
<dbReference type="OrthoDB" id="5911912at2759"/>
<dbReference type="PROSITE" id="PS50106">
    <property type="entry name" value="PDZ"/>
    <property type="match status" value="1"/>
</dbReference>
<dbReference type="InterPro" id="IPR001478">
    <property type="entry name" value="PDZ"/>
</dbReference>
<dbReference type="Pfam" id="PF00412">
    <property type="entry name" value="LIM"/>
    <property type="match status" value="4"/>
</dbReference>
<evidence type="ECO:0000256" key="1">
    <source>
        <dbReference type="ARBA" id="ARBA00004496"/>
    </source>
</evidence>
<dbReference type="FunFam" id="2.30.42.10:FF:000055">
    <property type="entry name" value="PDZ and LIM domain protein 3"/>
    <property type="match status" value="1"/>
</dbReference>
<evidence type="ECO:0000256" key="7">
    <source>
        <dbReference type="SAM" id="MobiDB-lite"/>
    </source>
</evidence>
<dbReference type="PROSITE" id="PS50023">
    <property type="entry name" value="LIM_DOMAIN_2"/>
    <property type="match status" value="2"/>
</dbReference>
<name>A0A8J9UXD9_9NEOP</name>
<keyword evidence="8" id="KW-0812">Transmembrane</keyword>
<feature type="transmembrane region" description="Helical" evidence="8">
    <location>
        <begin position="2097"/>
        <end position="2116"/>
    </location>
</feature>
<evidence type="ECO:0000256" key="3">
    <source>
        <dbReference type="ARBA" id="ARBA00022723"/>
    </source>
</evidence>
<dbReference type="Pfam" id="PF00595">
    <property type="entry name" value="PDZ"/>
    <property type="match status" value="1"/>
</dbReference>
<feature type="compositionally biased region" description="Polar residues" evidence="7">
    <location>
        <begin position="678"/>
        <end position="693"/>
    </location>
</feature>
<dbReference type="SUPFAM" id="SSF57716">
    <property type="entry name" value="Glucocorticoid receptor-like (DNA-binding domain)"/>
    <property type="match status" value="4"/>
</dbReference>
<dbReference type="InterPro" id="IPR006643">
    <property type="entry name" value="Zasp-like_motif"/>
</dbReference>
<dbReference type="InterPro" id="IPR001781">
    <property type="entry name" value="Znf_LIM"/>
</dbReference>
<feature type="compositionally biased region" description="Polar residues" evidence="7">
    <location>
        <begin position="794"/>
        <end position="803"/>
    </location>
</feature>
<feature type="compositionally biased region" description="Polar residues" evidence="7">
    <location>
        <begin position="1442"/>
        <end position="1460"/>
    </location>
</feature>
<dbReference type="FunFam" id="2.10.110.10:FF:000073">
    <property type="entry name" value="Uncharacterized protein, isoform Z"/>
    <property type="match status" value="1"/>
</dbReference>
<feature type="region of interest" description="Disordered" evidence="7">
    <location>
        <begin position="601"/>
        <end position="693"/>
    </location>
</feature>
<evidence type="ECO:0000313" key="11">
    <source>
        <dbReference type="EMBL" id="CAH0727863.1"/>
    </source>
</evidence>
<dbReference type="GO" id="GO:0003779">
    <property type="term" value="F:actin binding"/>
    <property type="evidence" value="ECO:0007669"/>
    <property type="project" value="TreeGrafter"/>
</dbReference>
<dbReference type="GO" id="GO:0007507">
    <property type="term" value="P:heart development"/>
    <property type="evidence" value="ECO:0007669"/>
    <property type="project" value="TreeGrafter"/>
</dbReference>
<evidence type="ECO:0000256" key="6">
    <source>
        <dbReference type="PROSITE-ProRule" id="PRU00125"/>
    </source>
</evidence>
<dbReference type="PROSITE" id="PS00478">
    <property type="entry name" value="LIM_DOMAIN_1"/>
    <property type="match status" value="1"/>
</dbReference>
<feature type="region of interest" description="Disordered" evidence="7">
    <location>
        <begin position="1442"/>
        <end position="1472"/>
    </location>
</feature>
<evidence type="ECO:0000259" key="9">
    <source>
        <dbReference type="PROSITE" id="PS50023"/>
    </source>
</evidence>
<dbReference type="InterPro" id="IPR031847">
    <property type="entry name" value="PDLI1-4/Zasp-like_mid"/>
</dbReference>
<evidence type="ECO:0000313" key="12">
    <source>
        <dbReference type="Proteomes" id="UP000838878"/>
    </source>
</evidence>
<keyword evidence="2" id="KW-0963">Cytoplasm</keyword>
<feature type="non-terminal residue" evidence="11">
    <location>
        <position position="2128"/>
    </location>
</feature>
<dbReference type="Proteomes" id="UP000838878">
    <property type="component" value="Chromosome 7"/>
</dbReference>
<dbReference type="SUPFAM" id="SSF50156">
    <property type="entry name" value="PDZ domain-like"/>
    <property type="match status" value="1"/>
</dbReference>
<dbReference type="CDD" id="cd08368">
    <property type="entry name" value="LIM"/>
    <property type="match status" value="1"/>
</dbReference>
<sequence>MAQLITVRLNKSDQQPLGFRLQGGKDFGTPLVVQKVNGGSAAERAGLQAGDALIRVNSTDVYTLRHQEAQDTIRAAGPALELTVQRGGGTWRPSVTPTGSLPRPGSRPLGSNPLPVTNTSLKATPQPARAFGSGHNSVAKPFGYMNGNDSVKSIVNKQYNTPVNMYSDKNIAETLSAQTEVLAGGVLGVNFKKNEKTYDAEKSAVFKVLQEEQNDPEPVSEVSTGATTPVSGLRHVAAPVTRPDAPINNTGGLPPGQNICEECERLITGVFVRIKDKNLHVECFKCATCGSALKNQGYYNLNGKLYCDIHAKLVARQNPPAANLEPVTVPPGGRIPTNAYSTPLPPLSTNNYTNGSSSMFSPSSNLSGPKPFGSSIGSAYSPASLSPRSAPLSPARPLAAPAPAPAPAQHFAPKPCPKLKFAQNVKSIVWPPPNPPEDESQTELNPNTFQNIHYSNSAPVAHEPIMISTTTDLNPTNMMKSTTGNLLSSQSTGFSSNIAITTSQATSITESLVQSQKSQTVQEMSSCSVQSFSQQASSESQSFTMFQTHKASDQMDSQMNKKVSEKMFNAHDKQSFCAQSEYGKEMKEINVKMQETQLTNPAVKPYNNPQNQAISFSNKTENMVKDTSLKTSAFKQKSNPAMKPYVPQSKFESVSPAPVPSKMASETKLSSDKKPKKTSNLPVSSSKTPQASNRLSMLEALTIAPDRPYSPLSFNIPNPQYLSSAVNPTYQESSNTYVPLVTQTDNDPITNQSEKSYLEQNSLTSQNTSTLQTSSTPSAFKPVRKQVFPPPQPQEFSVVSEISTQKESKLSENITSSSHYSFSPVKSFQNPDAQSNKESSLKTELHRPESIPPYQQNLEYLDLQRGQSPELCITQNTQTSNLTHNQHEIERKIECRSNTPKANQQGYQGISPGEQMSTKLKSKDTPVSFQPVLDEGMSRNSPVLSRPTTPSLINKPAPIIPRYQMNLVTVEHSAPEGRMYKPHGADTNQSSSPKPRPHSPEPGPPSSNLKAHAPRIKENTSYASPQSQFLKKEHDLGHAGFQGSDVTKWLQDQPSLTKQEMQSNVEYHSESYNKGDMKIKEDSMINQNYGQRQMESQNIAEHGNTTIQTTRKTFEEYERAQSAKVVEIHHGGLQSSGAYQQLKSNVQQPNNNLKQVYPPPIMDTSSQQNLSINTTNENFATASKQTEMYQPIPFVSGANKGPVCDPTPSTGSGVGVTARGKAFGVSSAPKRGRGVLNKAALPGSRVPLCASCNGNISHDGFAYFCCFVFLTANESTQSVSSQHKTDFKSPAEERLIRKMAKMALNGYEIGIQRKIKPADHIQSMADKIQDTVVTKHPLNTDNIPSGENSRENTLKRPVNKNFDRALKSLENNIPSSPSANIFTANVSLNSNSPHTPVPPPLPTTPVPTFQAHSTPITNILNNIATKNLDFIPKSTNYNSNDIQLSNNEKTHNGGYTSCDESYTDKSEHNNYTNSLRKKTGYQDEIKSEVTNYSNTLSKRRLFERSDALNESANSENNCKFSDKINNSVLGKDYANKNKEFDSTDVAENYKNIKPHQDEIVKKLSNNLHDNTLYTYKAAKTNGDSNIGNKEKSENLIEQSNETHKLIQDEDKESSEVVVRRREKKNIRNDDGRRDSHIIARPLSTMTSVDVSEGQYPICHKCDKAITRGPFITALGRIWCPEHFICVNATCRRPLQDIGFVEENGQLYCEYCFEQYIAPACDKCHAKIKGDCLNAIGKHFHPECFSCVYCGKLFGNNPFFLEDGLPYCEADWNELFTTKCFACGFPVEAGDRWVEALNNNYHSQCFNCTVCKKNLEGQISISPSTYPNSTPSPQRTRKLETPLHFDGGLFSDIRSTDGKLLSKVTVDRVHSSSRHDIIDSPHLYEDTDLHGNKEYVDEIVKTETITNEDVIKVKFTPVPPELDSVYFWKSTQLSRNLSPLNYIKDDFEDLYSYKIVNSVCKENLLKVIDFEDTDKKNESVDRPVTRGHSPLANLIIPEHLTKIDSYLQESLNVLQSEKECSVAEEILNKYEVEKPCQLQNNQEEALDSYQKIDNIVPKRETISTYSDGENANVKDKLNSVKTKHPGVLKTVYNWPMHYHAAIMCFFLIVYNLIYQYLKQNYHGKKESVN</sequence>
<reference evidence="11" key="1">
    <citation type="submission" date="2021-12" db="EMBL/GenBank/DDBJ databases">
        <authorList>
            <person name="Martin H S."/>
        </authorList>
    </citation>
    <scope>NUCLEOTIDE SEQUENCE</scope>
</reference>
<dbReference type="CDD" id="cd09360">
    <property type="entry name" value="LIM_ALP_like"/>
    <property type="match status" value="1"/>
</dbReference>
<dbReference type="CDD" id="cd09455">
    <property type="entry name" value="LIM1_Enigma_like_1"/>
    <property type="match status" value="1"/>
</dbReference>
<dbReference type="FunFam" id="2.10.110.10:FF:000060">
    <property type="entry name" value="Uncharacterized protein, isoform Z"/>
    <property type="match status" value="1"/>
</dbReference>